<dbReference type="Proteomes" id="UP001200145">
    <property type="component" value="Unassembled WGS sequence"/>
</dbReference>
<sequence length="49" mass="5613">MEVAIGRDTAKIERHSLYCKPSFIDFTYFKPLKEILKPATGKDFSEFSG</sequence>
<gene>
    <name evidence="1" type="ORF">L0U88_06745</name>
</gene>
<comment type="caution">
    <text evidence="1">The sequence shown here is derived from an EMBL/GenBank/DDBJ whole genome shotgun (WGS) entry which is preliminary data.</text>
</comment>
<dbReference type="EMBL" id="JAKEVY010000002">
    <property type="protein sequence ID" value="MCF1714322.1"/>
    <property type="molecule type" value="Genomic_DNA"/>
</dbReference>
<keyword evidence="2" id="KW-1185">Reference proteome</keyword>
<organism evidence="1 2">
    <name type="scientific">Flavihumibacter fluminis</name>
    <dbReference type="NCBI Taxonomy" id="2909236"/>
    <lineage>
        <taxon>Bacteria</taxon>
        <taxon>Pseudomonadati</taxon>
        <taxon>Bacteroidota</taxon>
        <taxon>Chitinophagia</taxon>
        <taxon>Chitinophagales</taxon>
        <taxon>Chitinophagaceae</taxon>
        <taxon>Flavihumibacter</taxon>
    </lineage>
</organism>
<accession>A0ABS9BGU7</accession>
<reference evidence="1 2" key="1">
    <citation type="submission" date="2022-01" db="EMBL/GenBank/DDBJ databases">
        <title>Flavihumibacter sp. nov., isolated from sediment of a river.</title>
        <authorList>
            <person name="Liu H."/>
        </authorList>
    </citation>
    <scope>NUCLEOTIDE SEQUENCE [LARGE SCALE GENOMIC DNA]</scope>
    <source>
        <strain evidence="1 2">RY-1</strain>
    </source>
</reference>
<dbReference type="RefSeq" id="WP_234864898.1">
    <property type="nucleotide sequence ID" value="NZ_JAKEVY010000002.1"/>
</dbReference>
<proteinExistence type="predicted"/>
<protein>
    <submittedName>
        <fullName evidence="1">Uncharacterized protein</fullName>
    </submittedName>
</protein>
<evidence type="ECO:0000313" key="2">
    <source>
        <dbReference type="Proteomes" id="UP001200145"/>
    </source>
</evidence>
<name>A0ABS9BGU7_9BACT</name>
<evidence type="ECO:0000313" key="1">
    <source>
        <dbReference type="EMBL" id="MCF1714322.1"/>
    </source>
</evidence>